<name>A0A0E9PTJ6_ANGAN</name>
<evidence type="ECO:0000313" key="1">
    <source>
        <dbReference type="EMBL" id="JAH07607.1"/>
    </source>
</evidence>
<reference evidence="1" key="1">
    <citation type="submission" date="2014-11" db="EMBL/GenBank/DDBJ databases">
        <authorList>
            <person name="Amaro Gonzalez C."/>
        </authorList>
    </citation>
    <scope>NUCLEOTIDE SEQUENCE</scope>
</reference>
<dbReference type="AlphaFoldDB" id="A0A0E9PTJ6"/>
<protein>
    <submittedName>
        <fullName evidence="1">Uncharacterized protein</fullName>
    </submittedName>
</protein>
<proteinExistence type="predicted"/>
<dbReference type="EMBL" id="GBXM01100970">
    <property type="protein sequence ID" value="JAH07607.1"/>
    <property type="molecule type" value="Transcribed_RNA"/>
</dbReference>
<reference evidence="1" key="2">
    <citation type="journal article" date="2015" name="Fish Shellfish Immunol.">
        <title>Early steps in the European eel (Anguilla anguilla)-Vibrio vulnificus interaction in the gills: Role of the RtxA13 toxin.</title>
        <authorList>
            <person name="Callol A."/>
            <person name="Pajuelo D."/>
            <person name="Ebbesson L."/>
            <person name="Teles M."/>
            <person name="MacKenzie S."/>
            <person name="Amaro C."/>
        </authorList>
    </citation>
    <scope>NUCLEOTIDE SEQUENCE</scope>
</reference>
<organism evidence="1">
    <name type="scientific">Anguilla anguilla</name>
    <name type="common">European freshwater eel</name>
    <name type="synonym">Muraena anguilla</name>
    <dbReference type="NCBI Taxonomy" id="7936"/>
    <lineage>
        <taxon>Eukaryota</taxon>
        <taxon>Metazoa</taxon>
        <taxon>Chordata</taxon>
        <taxon>Craniata</taxon>
        <taxon>Vertebrata</taxon>
        <taxon>Euteleostomi</taxon>
        <taxon>Actinopterygii</taxon>
        <taxon>Neopterygii</taxon>
        <taxon>Teleostei</taxon>
        <taxon>Anguilliformes</taxon>
        <taxon>Anguillidae</taxon>
        <taxon>Anguilla</taxon>
    </lineage>
</organism>
<sequence length="85" mass="8550">MSDSSTPLYSMTWALTWSTTSRGVGLCSRITRSMSLPLIGLLCSSILTEISGGGAAGAGSGSRSLSDLLTASLNASLSFSVPSGC</sequence>
<accession>A0A0E9PTJ6</accession>